<dbReference type="Proteomes" id="UP001050691">
    <property type="component" value="Unassembled WGS sequence"/>
</dbReference>
<organism evidence="2 3">
    <name type="scientific">Clathrus columnatus</name>
    <dbReference type="NCBI Taxonomy" id="1419009"/>
    <lineage>
        <taxon>Eukaryota</taxon>
        <taxon>Fungi</taxon>
        <taxon>Dikarya</taxon>
        <taxon>Basidiomycota</taxon>
        <taxon>Agaricomycotina</taxon>
        <taxon>Agaricomycetes</taxon>
        <taxon>Phallomycetidae</taxon>
        <taxon>Phallales</taxon>
        <taxon>Clathraceae</taxon>
        <taxon>Clathrus</taxon>
    </lineage>
</organism>
<feature type="region of interest" description="Disordered" evidence="1">
    <location>
        <begin position="215"/>
        <end position="245"/>
    </location>
</feature>
<keyword evidence="3" id="KW-1185">Reference proteome</keyword>
<feature type="compositionally biased region" description="Basic and acidic residues" evidence="1">
    <location>
        <begin position="73"/>
        <end position="89"/>
    </location>
</feature>
<evidence type="ECO:0000256" key="1">
    <source>
        <dbReference type="SAM" id="MobiDB-lite"/>
    </source>
</evidence>
<evidence type="ECO:0000313" key="2">
    <source>
        <dbReference type="EMBL" id="GJJ13643.1"/>
    </source>
</evidence>
<sequence>MSNNTESSHTSIPNNSLLINDATLDTATPIVECDITDAIDYFDDFFQNVYFNPKPVGKEPQSTYEACHQDPPSLKDSDPASEASIEKEDANVEFYPTPKPPLFEARQQLEYLRSFLNPDVPRNYTTCVSEETQKLAVRQNYSYDSLCKHILSLAPPNLLRNYATQRSLVIEPPTLIAQDENYDRLSSIFDCDVTDIIAPIDHFLTLYFETINPNPEVGREPDSTYETHHPRSLTDSKPLGIGQESDSEGLFEHLEPFSASFILPNLPNSWSYDPEQIPIPAPLNIRKRCSGRS</sequence>
<gene>
    <name evidence="2" type="ORF">Clacol_007899</name>
</gene>
<accession>A0AAV5AKM6</accession>
<proteinExistence type="predicted"/>
<feature type="compositionally biased region" description="Basic and acidic residues" evidence="1">
    <location>
        <begin position="217"/>
        <end position="234"/>
    </location>
</feature>
<reference evidence="2" key="1">
    <citation type="submission" date="2021-10" db="EMBL/GenBank/DDBJ databases">
        <title>De novo Genome Assembly of Clathrus columnatus (Basidiomycota, Fungi) Using Illumina and Nanopore Sequence Data.</title>
        <authorList>
            <person name="Ogiso-Tanaka E."/>
            <person name="Itagaki H."/>
            <person name="Hosoya T."/>
            <person name="Hosaka K."/>
        </authorList>
    </citation>
    <scope>NUCLEOTIDE SEQUENCE</scope>
    <source>
        <strain evidence="2">MO-923</strain>
    </source>
</reference>
<dbReference type="AlphaFoldDB" id="A0AAV5AKM6"/>
<name>A0AAV5AKM6_9AGAM</name>
<comment type="caution">
    <text evidence="2">The sequence shown here is derived from an EMBL/GenBank/DDBJ whole genome shotgun (WGS) entry which is preliminary data.</text>
</comment>
<dbReference type="EMBL" id="BPWL01000009">
    <property type="protein sequence ID" value="GJJ13643.1"/>
    <property type="molecule type" value="Genomic_DNA"/>
</dbReference>
<protein>
    <submittedName>
        <fullName evidence="2">Uncharacterized protein</fullName>
    </submittedName>
</protein>
<feature type="region of interest" description="Disordered" evidence="1">
    <location>
        <begin position="60"/>
        <end position="89"/>
    </location>
</feature>
<evidence type="ECO:0000313" key="3">
    <source>
        <dbReference type="Proteomes" id="UP001050691"/>
    </source>
</evidence>